<evidence type="ECO:0000256" key="8">
    <source>
        <dbReference type="ARBA" id="ARBA00022898"/>
    </source>
</evidence>
<sequence>MPILGLAADKYPTKPAHFDIERVIRPNILALHPYRCARDDYSEGILLDANENALGHSIPSTASVEPEIQGTLSLNLHRYPSPTHDDIKARLAELRGLPGADHVFLGVGSDEVIDLLIRVCVAPGTEKILVTPPTYGMYSVCAQVNDVGVVKVPLELSGDAGEGGEKGRFSLKVDEVKKAISADPSIKLVFLCSPGNPTGTLISLSSIREILDYEDFKGVVIVDEAYIDFADDKASAVSLIQEYSNLCVTQTLSKGFGLAAIRVGIAFAHPALVQILMNTKAPYNISTPTAALALSALSPSAIDLMRQKIATLVKGRGQLLEGLQELRALGLGAPIGGNDANFVLVPVLEKSGSGKPDNTRAQRIYKTLAEQEGVVVRYRGGEPGCAGCLRITVGSEDEIKVVLKKLGELLESM</sequence>
<evidence type="ECO:0000256" key="10">
    <source>
        <dbReference type="ARBA" id="ARBA00030262"/>
    </source>
</evidence>
<evidence type="ECO:0000256" key="5">
    <source>
        <dbReference type="ARBA" id="ARBA00022576"/>
    </source>
</evidence>
<dbReference type="STRING" id="139420.A0A371D0L8"/>
<gene>
    <name evidence="13" type="ORF">OH76DRAFT_1407218</name>
</gene>
<protein>
    <recommendedName>
        <fullName evidence="4">histidinol-phosphate transaminase</fullName>
        <ecNumber evidence="4">2.6.1.9</ecNumber>
    </recommendedName>
    <alternativeName>
        <fullName evidence="10">Imidazole acetol-phosphate transaminase</fullName>
    </alternativeName>
</protein>
<dbReference type="InterPro" id="IPR015424">
    <property type="entry name" value="PyrdxlP-dep_Trfase"/>
</dbReference>
<dbReference type="CDD" id="cd00609">
    <property type="entry name" value="AAT_like"/>
    <property type="match status" value="1"/>
</dbReference>
<dbReference type="InterPro" id="IPR015422">
    <property type="entry name" value="PyrdxlP-dep_Trfase_small"/>
</dbReference>
<dbReference type="EMBL" id="KZ857430">
    <property type="protein sequence ID" value="RDX46087.1"/>
    <property type="molecule type" value="Genomic_DNA"/>
</dbReference>
<evidence type="ECO:0000256" key="7">
    <source>
        <dbReference type="ARBA" id="ARBA00022679"/>
    </source>
</evidence>
<dbReference type="GO" id="GO:0000105">
    <property type="term" value="P:L-histidine biosynthetic process"/>
    <property type="evidence" value="ECO:0007669"/>
    <property type="project" value="UniProtKB-KW"/>
</dbReference>
<evidence type="ECO:0000313" key="14">
    <source>
        <dbReference type="Proteomes" id="UP000256964"/>
    </source>
</evidence>
<proteinExistence type="inferred from homology"/>
<dbReference type="PANTHER" id="PTHR42885">
    <property type="entry name" value="HISTIDINOL-PHOSPHATE AMINOTRANSFERASE-RELATED"/>
    <property type="match status" value="1"/>
</dbReference>
<evidence type="ECO:0000256" key="9">
    <source>
        <dbReference type="ARBA" id="ARBA00023102"/>
    </source>
</evidence>
<accession>A0A371D0L8</accession>
<organism evidence="13 14">
    <name type="scientific">Lentinus brumalis</name>
    <dbReference type="NCBI Taxonomy" id="2498619"/>
    <lineage>
        <taxon>Eukaryota</taxon>
        <taxon>Fungi</taxon>
        <taxon>Dikarya</taxon>
        <taxon>Basidiomycota</taxon>
        <taxon>Agaricomycotina</taxon>
        <taxon>Agaricomycetes</taxon>
        <taxon>Polyporales</taxon>
        <taxon>Polyporaceae</taxon>
        <taxon>Lentinus</taxon>
    </lineage>
</organism>
<feature type="domain" description="Aminotransferase class I/classII large" evidence="12">
    <location>
        <begin position="44"/>
        <end position="406"/>
    </location>
</feature>
<evidence type="ECO:0000256" key="4">
    <source>
        <dbReference type="ARBA" id="ARBA00012748"/>
    </source>
</evidence>
<dbReference type="EC" id="2.6.1.9" evidence="4"/>
<keyword evidence="5 13" id="KW-0032">Aminotransferase</keyword>
<comment type="catalytic activity">
    <reaction evidence="11">
        <text>L-histidinol phosphate + 2-oxoglutarate = 3-(imidazol-4-yl)-2-oxopropyl phosphate + L-glutamate</text>
        <dbReference type="Rhea" id="RHEA:23744"/>
        <dbReference type="ChEBI" id="CHEBI:16810"/>
        <dbReference type="ChEBI" id="CHEBI:29985"/>
        <dbReference type="ChEBI" id="CHEBI:57766"/>
        <dbReference type="ChEBI" id="CHEBI:57980"/>
        <dbReference type="EC" id="2.6.1.9"/>
    </reaction>
</comment>
<evidence type="ECO:0000256" key="2">
    <source>
        <dbReference type="ARBA" id="ARBA00005011"/>
    </source>
</evidence>
<keyword evidence="6" id="KW-0028">Amino-acid biosynthesis</keyword>
<dbReference type="AlphaFoldDB" id="A0A371D0L8"/>
<keyword evidence="8" id="KW-0663">Pyridoxal phosphate</keyword>
<dbReference type="NCBIfam" id="TIGR01141">
    <property type="entry name" value="hisC"/>
    <property type="match status" value="1"/>
</dbReference>
<comment type="similarity">
    <text evidence="3">Belongs to the class-II pyridoxal-phosphate-dependent aminotransferase family.</text>
</comment>
<evidence type="ECO:0000256" key="11">
    <source>
        <dbReference type="ARBA" id="ARBA00047481"/>
    </source>
</evidence>
<dbReference type="Proteomes" id="UP000256964">
    <property type="component" value="Unassembled WGS sequence"/>
</dbReference>
<evidence type="ECO:0000313" key="13">
    <source>
        <dbReference type="EMBL" id="RDX46087.1"/>
    </source>
</evidence>
<dbReference type="InterPro" id="IPR001917">
    <property type="entry name" value="Aminotrans_II_pyridoxalP_BS"/>
</dbReference>
<dbReference type="InterPro" id="IPR004839">
    <property type="entry name" value="Aminotransferase_I/II_large"/>
</dbReference>
<dbReference type="GO" id="GO:0004400">
    <property type="term" value="F:histidinol-phosphate transaminase activity"/>
    <property type="evidence" value="ECO:0007669"/>
    <property type="project" value="UniProtKB-EC"/>
</dbReference>
<evidence type="ECO:0000256" key="6">
    <source>
        <dbReference type="ARBA" id="ARBA00022605"/>
    </source>
</evidence>
<evidence type="ECO:0000256" key="3">
    <source>
        <dbReference type="ARBA" id="ARBA00008392"/>
    </source>
</evidence>
<dbReference type="GO" id="GO:0030170">
    <property type="term" value="F:pyridoxal phosphate binding"/>
    <property type="evidence" value="ECO:0007669"/>
    <property type="project" value="InterPro"/>
</dbReference>
<dbReference type="InterPro" id="IPR015421">
    <property type="entry name" value="PyrdxlP-dep_Trfase_major"/>
</dbReference>
<keyword evidence="14" id="KW-1185">Reference proteome</keyword>
<dbReference type="PANTHER" id="PTHR42885:SF2">
    <property type="entry name" value="HISTIDINOL-PHOSPHATE AMINOTRANSFERASE"/>
    <property type="match status" value="1"/>
</dbReference>
<dbReference type="HAMAP" id="MF_01023">
    <property type="entry name" value="HisC_aminotrans_2"/>
    <property type="match status" value="1"/>
</dbReference>
<reference evidence="13 14" key="1">
    <citation type="journal article" date="2018" name="Biotechnol. Biofuels">
        <title>Integrative visual omics of the white-rot fungus Polyporus brumalis exposes the biotechnological potential of its oxidative enzymes for delignifying raw plant biomass.</title>
        <authorList>
            <person name="Miyauchi S."/>
            <person name="Rancon A."/>
            <person name="Drula E."/>
            <person name="Hage H."/>
            <person name="Chaduli D."/>
            <person name="Favel A."/>
            <person name="Grisel S."/>
            <person name="Henrissat B."/>
            <person name="Herpoel-Gimbert I."/>
            <person name="Ruiz-Duenas F.J."/>
            <person name="Chevret D."/>
            <person name="Hainaut M."/>
            <person name="Lin J."/>
            <person name="Wang M."/>
            <person name="Pangilinan J."/>
            <person name="Lipzen A."/>
            <person name="Lesage-Meessen L."/>
            <person name="Navarro D."/>
            <person name="Riley R."/>
            <person name="Grigoriev I.V."/>
            <person name="Zhou S."/>
            <person name="Raouche S."/>
            <person name="Rosso M.N."/>
        </authorList>
    </citation>
    <scope>NUCLEOTIDE SEQUENCE [LARGE SCALE GENOMIC DNA]</scope>
    <source>
        <strain evidence="13 14">BRFM 1820</strain>
    </source>
</reference>
<evidence type="ECO:0000256" key="1">
    <source>
        <dbReference type="ARBA" id="ARBA00001933"/>
    </source>
</evidence>
<dbReference type="OrthoDB" id="2015537at2759"/>
<keyword evidence="7" id="KW-0808">Transferase</keyword>
<keyword evidence="9" id="KW-0368">Histidine biosynthesis</keyword>
<dbReference type="SUPFAM" id="SSF53383">
    <property type="entry name" value="PLP-dependent transferases"/>
    <property type="match status" value="1"/>
</dbReference>
<dbReference type="PROSITE" id="PS00599">
    <property type="entry name" value="AA_TRANSFER_CLASS_2"/>
    <property type="match status" value="1"/>
</dbReference>
<name>A0A371D0L8_9APHY</name>
<comment type="cofactor">
    <cofactor evidence="1">
        <name>pyridoxal 5'-phosphate</name>
        <dbReference type="ChEBI" id="CHEBI:597326"/>
    </cofactor>
</comment>
<dbReference type="Pfam" id="PF00155">
    <property type="entry name" value="Aminotran_1_2"/>
    <property type="match status" value="1"/>
</dbReference>
<dbReference type="InterPro" id="IPR005861">
    <property type="entry name" value="HisP_aminotrans"/>
</dbReference>
<dbReference type="Gene3D" id="3.90.1150.10">
    <property type="entry name" value="Aspartate Aminotransferase, domain 1"/>
    <property type="match status" value="1"/>
</dbReference>
<evidence type="ECO:0000259" key="12">
    <source>
        <dbReference type="Pfam" id="PF00155"/>
    </source>
</evidence>
<dbReference type="Gene3D" id="3.40.640.10">
    <property type="entry name" value="Type I PLP-dependent aspartate aminotransferase-like (Major domain)"/>
    <property type="match status" value="1"/>
</dbReference>
<comment type="pathway">
    <text evidence="2">Amino-acid biosynthesis; L-histidine biosynthesis; L-histidine from 5-phospho-alpha-D-ribose 1-diphosphate: step 7/9.</text>
</comment>